<dbReference type="Pfam" id="PF04542">
    <property type="entry name" value="Sigma70_r2"/>
    <property type="match status" value="1"/>
</dbReference>
<dbReference type="SUPFAM" id="SSF88659">
    <property type="entry name" value="Sigma3 and sigma4 domains of RNA polymerase sigma factors"/>
    <property type="match status" value="1"/>
</dbReference>
<dbReference type="GO" id="GO:0006352">
    <property type="term" value="P:DNA-templated transcription initiation"/>
    <property type="evidence" value="ECO:0007669"/>
    <property type="project" value="InterPro"/>
</dbReference>
<comment type="similarity">
    <text evidence="1">Belongs to the sigma-70 factor family. ECF subfamily.</text>
</comment>
<proteinExistence type="inferred from homology"/>
<dbReference type="InterPro" id="IPR013324">
    <property type="entry name" value="RNA_pol_sigma_r3/r4-like"/>
</dbReference>
<dbReference type="Proteomes" id="UP000280960">
    <property type="component" value="Chromosome"/>
</dbReference>
<dbReference type="Gene3D" id="1.10.1740.10">
    <property type="match status" value="1"/>
</dbReference>
<keyword evidence="3" id="KW-0731">Sigma factor</keyword>
<dbReference type="CDD" id="cd06171">
    <property type="entry name" value="Sigma70_r4"/>
    <property type="match status" value="1"/>
</dbReference>
<sequence length="199" mass="22989">MCPQQATDENYVGKMPNDEKLDEKIIKQVLSGDTGAFAIIVDRYKNRVFTMAYRMLSSREEAEDVSQETFIKIYRSLKTYDAGRTKFSTWVYRITYNLCIDYLRKRKEAAPLEEDILAASSGTPEEITEARDSAVRLHQAVQNLPEEYRVPLMLFHFQGLSYQEICRVLNVPMSIVKNRLFRARKLLREKLDGGEGSGM</sequence>
<dbReference type="SUPFAM" id="SSF88946">
    <property type="entry name" value="Sigma2 domain of RNA polymerase sigma factors"/>
    <property type="match status" value="1"/>
</dbReference>
<dbReference type="KEGG" id="bacg:D2962_14700"/>
<reference evidence="7 8" key="1">
    <citation type="submission" date="2018-10" db="EMBL/GenBank/DDBJ databases">
        <authorList>
            <person name="Zhang X."/>
        </authorList>
    </citation>
    <scope>NUCLEOTIDE SEQUENCE [LARGE SCALE GENOMIC DNA]</scope>
    <source>
        <strain evidence="7 8">SK-G1</strain>
    </source>
</reference>
<gene>
    <name evidence="7" type="ORF">D2962_14700</name>
</gene>
<dbReference type="InterPro" id="IPR036388">
    <property type="entry name" value="WH-like_DNA-bd_sf"/>
</dbReference>
<name>A0A3G2R8F7_9FIRM</name>
<evidence type="ECO:0000256" key="3">
    <source>
        <dbReference type="ARBA" id="ARBA00023082"/>
    </source>
</evidence>
<protein>
    <submittedName>
        <fullName evidence="7">Sigma-70 family RNA polymerase sigma factor</fullName>
    </submittedName>
</protein>
<organism evidence="7 8">
    <name type="scientific">Biomaibacter acetigenes</name>
    <dbReference type="NCBI Taxonomy" id="2316383"/>
    <lineage>
        <taxon>Bacteria</taxon>
        <taxon>Bacillati</taxon>
        <taxon>Bacillota</taxon>
        <taxon>Clostridia</taxon>
        <taxon>Thermosediminibacterales</taxon>
        <taxon>Tepidanaerobacteraceae</taxon>
        <taxon>Biomaibacter</taxon>
    </lineage>
</organism>
<evidence type="ECO:0000256" key="4">
    <source>
        <dbReference type="ARBA" id="ARBA00023163"/>
    </source>
</evidence>
<dbReference type="InterPro" id="IPR039425">
    <property type="entry name" value="RNA_pol_sigma-70-like"/>
</dbReference>
<evidence type="ECO:0000259" key="5">
    <source>
        <dbReference type="Pfam" id="PF04542"/>
    </source>
</evidence>
<evidence type="ECO:0000313" key="8">
    <source>
        <dbReference type="Proteomes" id="UP000280960"/>
    </source>
</evidence>
<dbReference type="InterPro" id="IPR007627">
    <property type="entry name" value="RNA_pol_sigma70_r2"/>
</dbReference>
<dbReference type="PANTHER" id="PTHR43133:SF51">
    <property type="entry name" value="RNA POLYMERASE SIGMA FACTOR"/>
    <property type="match status" value="1"/>
</dbReference>
<accession>A0A3G2R8F7</accession>
<evidence type="ECO:0000256" key="1">
    <source>
        <dbReference type="ARBA" id="ARBA00010641"/>
    </source>
</evidence>
<keyword evidence="4" id="KW-0804">Transcription</keyword>
<evidence type="ECO:0000313" key="7">
    <source>
        <dbReference type="EMBL" id="AYO31679.1"/>
    </source>
</evidence>
<dbReference type="InterPro" id="IPR014284">
    <property type="entry name" value="RNA_pol_sigma-70_dom"/>
</dbReference>
<dbReference type="GO" id="GO:0016987">
    <property type="term" value="F:sigma factor activity"/>
    <property type="evidence" value="ECO:0007669"/>
    <property type="project" value="UniProtKB-KW"/>
</dbReference>
<dbReference type="PANTHER" id="PTHR43133">
    <property type="entry name" value="RNA POLYMERASE ECF-TYPE SIGMA FACTO"/>
    <property type="match status" value="1"/>
</dbReference>
<dbReference type="EMBL" id="CP033169">
    <property type="protein sequence ID" value="AYO31679.1"/>
    <property type="molecule type" value="Genomic_DNA"/>
</dbReference>
<feature type="domain" description="RNA polymerase sigma-70 region 2" evidence="5">
    <location>
        <begin position="41"/>
        <end position="107"/>
    </location>
</feature>
<dbReference type="AlphaFoldDB" id="A0A3G2R8F7"/>
<keyword evidence="2" id="KW-0805">Transcription regulation</keyword>
<dbReference type="Pfam" id="PF08281">
    <property type="entry name" value="Sigma70_r4_2"/>
    <property type="match status" value="1"/>
</dbReference>
<dbReference type="NCBIfam" id="TIGR02937">
    <property type="entry name" value="sigma70-ECF"/>
    <property type="match status" value="1"/>
</dbReference>
<keyword evidence="8" id="KW-1185">Reference proteome</keyword>
<feature type="domain" description="RNA polymerase sigma factor 70 region 4 type 2" evidence="6">
    <location>
        <begin position="136"/>
        <end position="187"/>
    </location>
</feature>
<evidence type="ECO:0000256" key="2">
    <source>
        <dbReference type="ARBA" id="ARBA00023015"/>
    </source>
</evidence>
<dbReference type="InterPro" id="IPR013249">
    <property type="entry name" value="RNA_pol_sigma70_r4_t2"/>
</dbReference>
<dbReference type="Gene3D" id="1.10.10.10">
    <property type="entry name" value="Winged helix-like DNA-binding domain superfamily/Winged helix DNA-binding domain"/>
    <property type="match status" value="1"/>
</dbReference>
<dbReference type="GO" id="GO:0003677">
    <property type="term" value="F:DNA binding"/>
    <property type="evidence" value="ECO:0007669"/>
    <property type="project" value="InterPro"/>
</dbReference>
<dbReference type="InterPro" id="IPR013325">
    <property type="entry name" value="RNA_pol_sigma_r2"/>
</dbReference>
<dbReference type="RefSeq" id="WP_120767145.1">
    <property type="nucleotide sequence ID" value="NZ_CP033169.1"/>
</dbReference>
<evidence type="ECO:0000259" key="6">
    <source>
        <dbReference type="Pfam" id="PF08281"/>
    </source>
</evidence>